<dbReference type="InterPro" id="IPR011990">
    <property type="entry name" value="TPR-like_helical_dom_sf"/>
</dbReference>
<organism evidence="7 8">
    <name type="scientific">Zostera marina</name>
    <name type="common">Eelgrass</name>
    <dbReference type="NCBI Taxonomy" id="29655"/>
    <lineage>
        <taxon>Eukaryota</taxon>
        <taxon>Viridiplantae</taxon>
        <taxon>Streptophyta</taxon>
        <taxon>Embryophyta</taxon>
        <taxon>Tracheophyta</taxon>
        <taxon>Spermatophyta</taxon>
        <taxon>Magnoliopsida</taxon>
        <taxon>Liliopsida</taxon>
        <taxon>Zosteraceae</taxon>
        <taxon>Zostera</taxon>
    </lineage>
</organism>
<dbReference type="PANTHER" id="PTHR17204:SF26">
    <property type="entry name" value="PRE-MRNA-PROCESSING FACTOR 39-2"/>
    <property type="match status" value="1"/>
</dbReference>
<dbReference type="OMA" id="HANFERR"/>
<dbReference type="SUPFAM" id="SSF48452">
    <property type="entry name" value="TPR-like"/>
    <property type="match status" value="1"/>
</dbReference>
<evidence type="ECO:0000256" key="6">
    <source>
        <dbReference type="ARBA" id="ARBA00038019"/>
    </source>
</evidence>
<dbReference type="EMBL" id="LFYR01000884">
    <property type="protein sequence ID" value="KMZ67833.1"/>
    <property type="molecule type" value="Genomic_DNA"/>
</dbReference>
<dbReference type="STRING" id="29655.A0A0K9PFI2"/>
<dbReference type="Gene3D" id="1.25.40.10">
    <property type="entry name" value="Tetratricopeptide repeat domain"/>
    <property type="match status" value="2"/>
</dbReference>
<dbReference type="InterPro" id="IPR003107">
    <property type="entry name" value="HAT"/>
</dbReference>
<dbReference type="GO" id="GO:0000395">
    <property type="term" value="P:mRNA 5'-splice site recognition"/>
    <property type="evidence" value="ECO:0000318"/>
    <property type="project" value="GO_Central"/>
</dbReference>
<dbReference type="InterPro" id="IPR059164">
    <property type="entry name" value="HAT_PRP39_C"/>
</dbReference>
<dbReference type="GO" id="GO:0000243">
    <property type="term" value="C:commitment complex"/>
    <property type="evidence" value="ECO:0000318"/>
    <property type="project" value="GO_Central"/>
</dbReference>
<keyword evidence="4" id="KW-0508">mRNA splicing</keyword>
<evidence type="ECO:0000256" key="4">
    <source>
        <dbReference type="ARBA" id="ARBA00023187"/>
    </source>
</evidence>
<reference evidence="8" key="1">
    <citation type="journal article" date="2016" name="Nature">
        <title>The genome of the seagrass Zostera marina reveals angiosperm adaptation to the sea.</title>
        <authorList>
            <person name="Olsen J.L."/>
            <person name="Rouze P."/>
            <person name="Verhelst B."/>
            <person name="Lin Y.-C."/>
            <person name="Bayer T."/>
            <person name="Collen J."/>
            <person name="Dattolo E."/>
            <person name="De Paoli E."/>
            <person name="Dittami S."/>
            <person name="Maumus F."/>
            <person name="Michel G."/>
            <person name="Kersting A."/>
            <person name="Lauritano C."/>
            <person name="Lohaus R."/>
            <person name="Toepel M."/>
            <person name="Tonon T."/>
            <person name="Vanneste K."/>
            <person name="Amirebrahimi M."/>
            <person name="Brakel J."/>
            <person name="Bostroem C."/>
            <person name="Chovatia M."/>
            <person name="Grimwood J."/>
            <person name="Jenkins J.W."/>
            <person name="Jueterbock A."/>
            <person name="Mraz A."/>
            <person name="Stam W.T."/>
            <person name="Tice H."/>
            <person name="Bornberg-Bauer E."/>
            <person name="Green P.J."/>
            <person name="Pearson G.A."/>
            <person name="Procaccini G."/>
            <person name="Duarte C.M."/>
            <person name="Schmutz J."/>
            <person name="Reusch T.B.H."/>
            <person name="Van de Peer Y."/>
        </authorList>
    </citation>
    <scope>NUCLEOTIDE SEQUENCE [LARGE SCALE GENOMIC DNA]</scope>
    <source>
        <strain evidence="8">cv. Finnish</strain>
    </source>
</reference>
<dbReference type="Pfam" id="PF23241">
    <property type="entry name" value="HAT_PRP39_C"/>
    <property type="match status" value="1"/>
</dbReference>
<dbReference type="FunFam" id="1.25.40.10:FF:000159">
    <property type="entry name" value="Tetratricopeptide repeat (TPR)-like superfamily protein"/>
    <property type="match status" value="1"/>
</dbReference>
<keyword evidence="8" id="KW-1185">Reference proteome</keyword>
<protein>
    <recommendedName>
        <fullName evidence="9">Pre-mRNA-processing factor 39</fullName>
    </recommendedName>
</protein>
<dbReference type="Proteomes" id="UP000036987">
    <property type="component" value="Unassembled WGS sequence"/>
</dbReference>
<dbReference type="Pfam" id="PF23240">
    <property type="entry name" value="HAT_PRP39_N"/>
    <property type="match status" value="1"/>
</dbReference>
<dbReference type="GO" id="GO:0071004">
    <property type="term" value="C:U2-type prespliceosome"/>
    <property type="evidence" value="ECO:0000318"/>
    <property type="project" value="GO_Central"/>
</dbReference>
<evidence type="ECO:0000256" key="1">
    <source>
        <dbReference type="ARBA" id="ARBA00004123"/>
    </source>
</evidence>
<accession>A0A0K9PFI2</accession>
<evidence type="ECO:0008006" key="9">
    <source>
        <dbReference type="Google" id="ProtNLM"/>
    </source>
</evidence>
<keyword evidence="5" id="KW-0539">Nucleus</keyword>
<comment type="subcellular location">
    <subcellularLocation>
        <location evidence="1">Nucleus</location>
    </subcellularLocation>
</comment>
<comment type="caution">
    <text evidence="7">The sequence shown here is derived from an EMBL/GenBank/DDBJ whole genome shotgun (WGS) entry which is preliminary data.</text>
</comment>
<dbReference type="FunFam" id="1.25.40.10:FF:000064">
    <property type="entry name" value="Putative pre-mrna-processing factor 39"/>
    <property type="match status" value="1"/>
</dbReference>
<keyword evidence="3" id="KW-0677">Repeat</keyword>
<evidence type="ECO:0000256" key="5">
    <source>
        <dbReference type="ARBA" id="ARBA00023242"/>
    </source>
</evidence>
<dbReference type="OrthoDB" id="10265668at2759"/>
<comment type="similarity">
    <text evidence="6">Belongs to the PRP39 family.</text>
</comment>
<keyword evidence="2" id="KW-0507">mRNA processing</keyword>
<evidence type="ECO:0000313" key="7">
    <source>
        <dbReference type="EMBL" id="KMZ67833.1"/>
    </source>
</evidence>
<evidence type="ECO:0000256" key="3">
    <source>
        <dbReference type="ARBA" id="ARBA00022737"/>
    </source>
</evidence>
<dbReference type="AlphaFoldDB" id="A0A0K9PFI2"/>
<dbReference type="GO" id="GO:0005685">
    <property type="term" value="C:U1 snRNP"/>
    <property type="evidence" value="ECO:0000318"/>
    <property type="project" value="GO_Central"/>
</dbReference>
<sequence length="468" mass="54777">MENNKLSSLLKEDKADFASWVAFITEVEETSYDAIEMLSSVYEAFLSKFPLCHIYWIMYAYHKARLCAIDDALEVYEQAVNMVAYSVDLWANYCSFSIQCYEDPEDVRRLFERGLSFVGKDYSCHILWDLYIEFEYSIKHWGNLAHIYIKALRFPSKKLHCYYKHLKKLIAIWEEEMGLHDNDMLPSEARLECEGVGSKVYRNSEISEIISKLLVESSDKLKPYMLKKYIALGEDLYSKSSQLHNSIVCFENDIHRPNFHAKPLDDNEIENWHHYLDFVEIQGDFDWIVKLYERCLIPCANYQEFWIRYAEHMKANGGQEIAWMSLQRASKYFLKGNASFNLYNARFNERMTAMTNDFGANSSFFLCQSDSSQILIEDVTRKANMEKRLGNVEEASSIYEKAIIMAEEKHDLQLISNLYIHFARFTFVITGSINSAKDIFAKAILKYPSSKSLLEVVFFSNFYISTFI</sequence>
<name>A0A0K9PFI2_ZOSMR</name>
<dbReference type="SMART" id="SM00386">
    <property type="entry name" value="HAT"/>
    <property type="match status" value="5"/>
</dbReference>
<proteinExistence type="inferred from homology"/>
<dbReference type="PANTHER" id="PTHR17204">
    <property type="entry name" value="PRE-MRNA PROCESSING PROTEIN PRP39-RELATED"/>
    <property type="match status" value="1"/>
</dbReference>
<evidence type="ECO:0000256" key="2">
    <source>
        <dbReference type="ARBA" id="ARBA00022664"/>
    </source>
</evidence>
<gene>
    <name evidence="7" type="ORF">ZOSMA_258G00310</name>
</gene>
<evidence type="ECO:0000313" key="8">
    <source>
        <dbReference type="Proteomes" id="UP000036987"/>
    </source>
</evidence>